<sequence>MICFVTYIIKSILPTPNKLPTTFRQILKIFGKSPTFVTKFYCNSCLTLTTKQNGQHYCTNSTCSLADLQLSKRQLTELVTLNIREKLQSVVRRNLSLFSSHEELFPAFDIPSGARYQSTTKNVVHLITLHIHADGAPLVRSTKSAIWPCFSSIVELPPPVREYQSNILTLGLWVSCIKPDVYLFLEDIIEQLTELSENGTTIFVNCLEFKIYVKTQLLVSDLPAKSLFMKTINFNGFVKILHWPKSIEEIRLADKLIHDYCQTSSKVHDPRIELYSLHVHLHLPSQVLSSIILALEQLPNIVCSFILDHGGLAFTSAFCFDSAIRSIKSKPHGTKNLGSQITYWCDIDTIIPSKECEVSSPSLVSEIKLDNDLLNAYRGILAKQLKGLKQDINIIKLYVRFKDKFLTYHSFLYSKRFTCNSYLISHNDNHQQIQCAIKQA</sequence>
<dbReference type="AlphaFoldDB" id="A0A815G3C8"/>
<gene>
    <name evidence="1" type="ORF">KQP761_LOCUS6366</name>
</gene>
<accession>A0A815G3C8</accession>
<evidence type="ECO:0000313" key="1">
    <source>
        <dbReference type="EMBL" id="CAF1333474.1"/>
    </source>
</evidence>
<proteinExistence type="predicted"/>
<dbReference type="Proteomes" id="UP000663834">
    <property type="component" value="Unassembled WGS sequence"/>
</dbReference>
<organism evidence="1 2">
    <name type="scientific">Rotaria magnacalcarata</name>
    <dbReference type="NCBI Taxonomy" id="392030"/>
    <lineage>
        <taxon>Eukaryota</taxon>
        <taxon>Metazoa</taxon>
        <taxon>Spiralia</taxon>
        <taxon>Gnathifera</taxon>
        <taxon>Rotifera</taxon>
        <taxon>Eurotatoria</taxon>
        <taxon>Bdelloidea</taxon>
        <taxon>Philodinida</taxon>
        <taxon>Philodinidae</taxon>
        <taxon>Rotaria</taxon>
    </lineage>
</organism>
<dbReference type="OrthoDB" id="7549170at2759"/>
<comment type="caution">
    <text evidence="1">The sequence shown here is derived from an EMBL/GenBank/DDBJ whole genome shotgun (WGS) entry which is preliminary data.</text>
</comment>
<dbReference type="EMBL" id="CAJNOW010001860">
    <property type="protein sequence ID" value="CAF1333474.1"/>
    <property type="molecule type" value="Genomic_DNA"/>
</dbReference>
<name>A0A815G3C8_9BILA</name>
<protein>
    <submittedName>
        <fullName evidence="1">Uncharacterized protein</fullName>
    </submittedName>
</protein>
<evidence type="ECO:0000313" key="2">
    <source>
        <dbReference type="Proteomes" id="UP000663834"/>
    </source>
</evidence>
<reference evidence="1" key="1">
    <citation type="submission" date="2021-02" db="EMBL/GenBank/DDBJ databases">
        <authorList>
            <person name="Nowell W R."/>
        </authorList>
    </citation>
    <scope>NUCLEOTIDE SEQUENCE</scope>
</reference>